<dbReference type="AlphaFoldDB" id="A0A0U5D378"/>
<keyword evidence="3" id="KW-1185">Reference proteome</keyword>
<keyword evidence="1" id="KW-0175">Coiled coil</keyword>
<geneLocation type="plasmid" evidence="3">
    <name>pSTJ003</name>
</geneLocation>
<protein>
    <submittedName>
        <fullName evidence="2">Uncharacterized protein</fullName>
    </submittedName>
</protein>
<dbReference type="GeneID" id="26660871"/>
<sequence length="133" mass="15388">MSDEVEELRSQMNQLQDRVTELERRLDGDEETEAAEGIREFVESFDPSSHTERSLSIAYYLETYRDKEKFTVGDIEDGYRECRVKPASNMSDVLGRMEGRDWLLRDGTNGQTQLWRLTATALETVEEEINNGT</sequence>
<proteinExistence type="predicted"/>
<dbReference type="RefSeq" id="WP_059059175.1">
    <property type="nucleotide sequence ID" value="NZ_LN831305.1"/>
</dbReference>
<name>A0A0U5D378_9EURY</name>
<dbReference type="KEGG" id="hhb:Hhub_6087"/>
<gene>
    <name evidence="2" type="ORF">HHUB_6087</name>
</gene>
<organism evidence="2 3">
    <name type="scientific">Halobacterium hubeiense</name>
    <dbReference type="NCBI Taxonomy" id="1407499"/>
    <lineage>
        <taxon>Archaea</taxon>
        <taxon>Methanobacteriati</taxon>
        <taxon>Methanobacteriota</taxon>
        <taxon>Stenosarchaea group</taxon>
        <taxon>Halobacteria</taxon>
        <taxon>Halobacteriales</taxon>
        <taxon>Halobacteriaceae</taxon>
        <taxon>Halobacterium</taxon>
    </lineage>
</organism>
<feature type="coiled-coil region" evidence="1">
    <location>
        <begin position="5"/>
        <end position="32"/>
    </location>
</feature>
<evidence type="ECO:0000313" key="2">
    <source>
        <dbReference type="EMBL" id="CQH65251.1"/>
    </source>
</evidence>
<evidence type="ECO:0000256" key="1">
    <source>
        <dbReference type="SAM" id="Coils"/>
    </source>
</evidence>
<dbReference type="Proteomes" id="UP000066737">
    <property type="component" value="Plasmid pSTJ003"/>
</dbReference>
<dbReference type="OrthoDB" id="337399at2157"/>
<reference evidence="3" key="1">
    <citation type="journal article" date="2016" name="Environ. Microbiol.">
        <title>The complete genome of a viable archaeum isolated from 123-million-year-old rock salt.</title>
        <authorList>
            <person name="Jaakkola S.T."/>
            <person name="Pfeiffer F."/>
            <person name="Ravantti J.J."/>
            <person name="Guo Q."/>
            <person name="Liu Y."/>
            <person name="Chen X."/>
            <person name="Ma H."/>
            <person name="Yang C."/>
            <person name="Oksanen H.M."/>
            <person name="Bamford D.H."/>
        </authorList>
    </citation>
    <scope>NUCLEOTIDE SEQUENCE</scope>
    <source>
        <strain evidence="3">JI20-1</strain>
        <plasmid evidence="3">Plasmid pSTJ003</plasmid>
    </source>
</reference>
<dbReference type="EMBL" id="LN831305">
    <property type="protein sequence ID" value="CQH65251.1"/>
    <property type="molecule type" value="Genomic_DNA"/>
</dbReference>
<evidence type="ECO:0000313" key="3">
    <source>
        <dbReference type="Proteomes" id="UP000066737"/>
    </source>
</evidence>
<accession>A0A0U5D378</accession>